<evidence type="ECO:0000313" key="6">
    <source>
        <dbReference type="Proteomes" id="UP000664654"/>
    </source>
</evidence>
<organism evidence="5 6">
    <name type="scientific">Bowmanella dokdonensis</name>
    <dbReference type="NCBI Taxonomy" id="751969"/>
    <lineage>
        <taxon>Bacteria</taxon>
        <taxon>Pseudomonadati</taxon>
        <taxon>Pseudomonadota</taxon>
        <taxon>Gammaproteobacteria</taxon>
        <taxon>Alteromonadales</taxon>
        <taxon>Alteromonadaceae</taxon>
        <taxon>Bowmanella</taxon>
    </lineage>
</organism>
<comment type="catalytic activity">
    <reaction evidence="4">
        <text>holo-[ACP] + malonyl-CoA = malonyl-[ACP] + CoA</text>
        <dbReference type="Rhea" id="RHEA:41792"/>
        <dbReference type="Rhea" id="RHEA-COMP:9623"/>
        <dbReference type="Rhea" id="RHEA-COMP:9685"/>
        <dbReference type="ChEBI" id="CHEBI:57287"/>
        <dbReference type="ChEBI" id="CHEBI:57384"/>
        <dbReference type="ChEBI" id="CHEBI:64479"/>
        <dbReference type="ChEBI" id="CHEBI:78449"/>
        <dbReference type="EC" id="2.3.1.39"/>
    </reaction>
</comment>
<dbReference type="PANTHER" id="PTHR42681">
    <property type="entry name" value="MALONYL-COA-ACYL CARRIER PROTEIN TRANSACYLASE, MITOCHONDRIAL"/>
    <property type="match status" value="1"/>
</dbReference>
<gene>
    <name evidence="5" type="ORF">J0A66_01220</name>
</gene>
<evidence type="ECO:0000256" key="3">
    <source>
        <dbReference type="ARBA" id="ARBA00023315"/>
    </source>
</evidence>
<dbReference type="RefSeq" id="WP_206571942.1">
    <property type="nucleotide sequence ID" value="NZ_JAFKCV010000001.1"/>
</dbReference>
<protein>
    <recommendedName>
        <fullName evidence="1">[acyl-carrier-protein] S-malonyltransferase</fullName>
        <ecNumber evidence="1">2.3.1.39</ecNumber>
    </recommendedName>
</protein>
<keyword evidence="3" id="KW-0012">Acyltransferase</keyword>
<dbReference type="InterPro" id="IPR050858">
    <property type="entry name" value="Mal-CoA-ACP_Trans/PKS_FabD"/>
</dbReference>
<evidence type="ECO:0000256" key="1">
    <source>
        <dbReference type="ARBA" id="ARBA00013258"/>
    </source>
</evidence>
<dbReference type="EC" id="2.3.1.39" evidence="1"/>
<dbReference type="EMBL" id="JAFKCV010000001">
    <property type="protein sequence ID" value="MBN7823832.1"/>
    <property type="molecule type" value="Genomic_DNA"/>
</dbReference>
<evidence type="ECO:0000256" key="2">
    <source>
        <dbReference type="ARBA" id="ARBA00022679"/>
    </source>
</evidence>
<evidence type="ECO:0000313" key="5">
    <source>
        <dbReference type="EMBL" id="MBN7823832.1"/>
    </source>
</evidence>
<dbReference type="AlphaFoldDB" id="A0A939IPR6"/>
<dbReference type="Gene3D" id="3.30.70.250">
    <property type="entry name" value="Malonyl-CoA ACP transacylase, ACP-binding"/>
    <property type="match status" value="1"/>
</dbReference>
<keyword evidence="6" id="KW-1185">Reference proteome</keyword>
<dbReference type="Proteomes" id="UP000664654">
    <property type="component" value="Unassembled WGS sequence"/>
</dbReference>
<proteinExistence type="predicted"/>
<dbReference type="SUPFAM" id="SSF52151">
    <property type="entry name" value="FabD/lysophospholipase-like"/>
    <property type="match status" value="1"/>
</dbReference>
<dbReference type="GO" id="GO:0006633">
    <property type="term" value="P:fatty acid biosynthetic process"/>
    <property type="evidence" value="ECO:0007669"/>
    <property type="project" value="TreeGrafter"/>
</dbReference>
<dbReference type="InterPro" id="IPR016035">
    <property type="entry name" value="Acyl_Trfase/lysoPLipase"/>
</dbReference>
<comment type="caution">
    <text evidence="5">The sequence shown here is derived from an EMBL/GenBank/DDBJ whole genome shotgun (WGS) entry which is preliminary data.</text>
</comment>
<dbReference type="PANTHER" id="PTHR42681:SF1">
    <property type="entry name" value="MALONYL-COA-ACYL CARRIER PROTEIN TRANSACYLASE, MITOCHONDRIAL"/>
    <property type="match status" value="1"/>
</dbReference>
<evidence type="ECO:0000256" key="4">
    <source>
        <dbReference type="ARBA" id="ARBA00048462"/>
    </source>
</evidence>
<dbReference type="InterPro" id="IPR001227">
    <property type="entry name" value="Ac_transferase_dom_sf"/>
</dbReference>
<reference evidence="5" key="1">
    <citation type="submission" date="2021-03" db="EMBL/GenBank/DDBJ databases">
        <title>novel species isolated from a fishpond in China.</title>
        <authorList>
            <person name="Lu H."/>
            <person name="Cai Z."/>
        </authorList>
    </citation>
    <scope>NUCLEOTIDE SEQUENCE</scope>
    <source>
        <strain evidence="5">JCM 30855</strain>
    </source>
</reference>
<sequence length="346" mass="38251">MTDKQTAVVICPGRGTYNKDELGYFGRYHSDKSHILQVIDAYRTGQGQVPVAELDAMPAYKLPMHTAGENASALIYACARGDFDAINREKYEIVAVTGNSMGWYIALALAGALGEEQAIKLINSMGSMMSGGLIGGQMIYPTCNEDWVEDSELKARILHWIQEVNTLPGAEIYPSIFLGGFLVMGGNEAGMKAMEQRLPRLQDRYPMRLYNHAAFHTPMLKGISEKARQTLPQALFSRPHLPMIDGEGRIWQPHSTDLSALYHYTLNTQVVDPYHYDKAIEVAIKEFAPDKLIILGPGATLGGATAQSLIRHHCWKLAGKADFIARQETDPVLLAMGMEAQRKLVV</sequence>
<dbReference type="GO" id="GO:0004314">
    <property type="term" value="F:[acyl-carrier-protein] S-malonyltransferase activity"/>
    <property type="evidence" value="ECO:0007669"/>
    <property type="project" value="UniProtKB-EC"/>
</dbReference>
<accession>A0A939IPR6</accession>
<name>A0A939IPR6_9ALTE</name>
<dbReference type="Gene3D" id="3.40.366.10">
    <property type="entry name" value="Malonyl-Coenzyme A Acyl Carrier Protein, domain 2"/>
    <property type="match status" value="1"/>
</dbReference>
<keyword evidence="2" id="KW-0808">Transferase</keyword>